<keyword evidence="3" id="KW-0804">Transcription</keyword>
<reference evidence="7 8" key="1">
    <citation type="submission" date="2024-06" db="EMBL/GenBank/DDBJ databases">
        <title>The Natural Products Discovery Center: Release of the First 8490 Sequenced Strains for Exploring Actinobacteria Biosynthetic Diversity.</title>
        <authorList>
            <person name="Kalkreuter E."/>
            <person name="Kautsar S.A."/>
            <person name="Yang D."/>
            <person name="Bader C.D."/>
            <person name="Teijaro C.N."/>
            <person name="Fluegel L."/>
            <person name="Davis C.M."/>
            <person name="Simpson J.R."/>
            <person name="Lauterbach L."/>
            <person name="Steele A.D."/>
            <person name="Gui C."/>
            <person name="Meng S."/>
            <person name="Li G."/>
            <person name="Viehrig K."/>
            <person name="Ye F."/>
            <person name="Su P."/>
            <person name="Kiefer A.F."/>
            <person name="Nichols A."/>
            <person name="Cepeda A.J."/>
            <person name="Yan W."/>
            <person name="Fan B."/>
            <person name="Jiang Y."/>
            <person name="Adhikari A."/>
            <person name="Zheng C.-J."/>
            <person name="Schuster L."/>
            <person name="Cowan T.M."/>
            <person name="Smanski M.J."/>
            <person name="Chevrette M.G."/>
            <person name="De Carvalho L.P.S."/>
            <person name="Shen B."/>
        </authorList>
    </citation>
    <scope>NUCLEOTIDE SEQUENCE [LARGE SCALE GENOMIC DNA]</scope>
    <source>
        <strain evidence="7 8">NPDC019583</strain>
    </source>
</reference>
<dbReference type="SUPFAM" id="SSF48498">
    <property type="entry name" value="Tetracyclin repressor-like, C-terminal domain"/>
    <property type="match status" value="1"/>
</dbReference>
<evidence type="ECO:0000313" key="8">
    <source>
        <dbReference type="Proteomes" id="UP001550603"/>
    </source>
</evidence>
<feature type="domain" description="HTH tetR-type" evidence="6">
    <location>
        <begin position="8"/>
        <end position="68"/>
    </location>
</feature>
<feature type="compositionally biased region" description="Basic and acidic residues" evidence="5">
    <location>
        <begin position="194"/>
        <end position="211"/>
    </location>
</feature>
<dbReference type="RefSeq" id="WP_051648844.1">
    <property type="nucleotide sequence ID" value="NZ_JBEYBN010000067.1"/>
</dbReference>
<organism evidence="7 8">
    <name type="scientific">Streptomyces olindensis</name>
    <dbReference type="NCBI Taxonomy" id="358823"/>
    <lineage>
        <taxon>Bacteria</taxon>
        <taxon>Bacillati</taxon>
        <taxon>Actinomycetota</taxon>
        <taxon>Actinomycetes</taxon>
        <taxon>Kitasatosporales</taxon>
        <taxon>Streptomycetaceae</taxon>
        <taxon>Streptomyces</taxon>
    </lineage>
</organism>
<dbReference type="Gene3D" id="1.10.357.10">
    <property type="entry name" value="Tetracycline Repressor, domain 2"/>
    <property type="match status" value="1"/>
</dbReference>
<dbReference type="InterPro" id="IPR001647">
    <property type="entry name" value="HTH_TetR"/>
</dbReference>
<evidence type="ECO:0000313" key="7">
    <source>
        <dbReference type="EMBL" id="MEU2271194.1"/>
    </source>
</evidence>
<dbReference type="SUPFAM" id="SSF46689">
    <property type="entry name" value="Homeodomain-like"/>
    <property type="match status" value="1"/>
</dbReference>
<protein>
    <submittedName>
        <fullName evidence="7">TetR family transcriptional regulator</fullName>
    </submittedName>
</protein>
<dbReference type="PRINTS" id="PR00455">
    <property type="entry name" value="HTHTETR"/>
</dbReference>
<accession>A0ABV2Y4N6</accession>
<evidence type="ECO:0000256" key="1">
    <source>
        <dbReference type="ARBA" id="ARBA00023015"/>
    </source>
</evidence>
<evidence type="ECO:0000259" key="6">
    <source>
        <dbReference type="PROSITE" id="PS50977"/>
    </source>
</evidence>
<sequence>MAKQERALRTREKVLDAAAEEFAAQGYAKATLNDVARRTGMTKGALYGHFPSKEILAGTLLAQSRVAWEELRHTRDRPGTAARAVLEELVLELARRLGSDIRLRAALRLATDLPCLARATPDLFEDVRSHLVGLVRRAQQEGAMAPYPPELVGELLLTSLHGVLHASQCDDRHGSAPTREAVWRLLLDALAGERGDGHGDRHGDGRGEGHGGGHGGGRGGDRDMAGR</sequence>
<keyword evidence="8" id="KW-1185">Reference proteome</keyword>
<dbReference type="Proteomes" id="UP001550603">
    <property type="component" value="Unassembled WGS sequence"/>
</dbReference>
<dbReference type="PROSITE" id="PS50977">
    <property type="entry name" value="HTH_TETR_2"/>
    <property type="match status" value="1"/>
</dbReference>
<dbReference type="EMBL" id="JBEYBN010000067">
    <property type="protein sequence ID" value="MEU2271194.1"/>
    <property type="molecule type" value="Genomic_DNA"/>
</dbReference>
<proteinExistence type="predicted"/>
<evidence type="ECO:0000256" key="4">
    <source>
        <dbReference type="PROSITE-ProRule" id="PRU00335"/>
    </source>
</evidence>
<keyword evidence="2 4" id="KW-0238">DNA-binding</keyword>
<dbReference type="InterPro" id="IPR036271">
    <property type="entry name" value="Tet_transcr_reg_TetR-rel_C_sf"/>
</dbReference>
<feature type="DNA-binding region" description="H-T-H motif" evidence="4">
    <location>
        <begin position="31"/>
        <end position="50"/>
    </location>
</feature>
<comment type="caution">
    <text evidence="7">The sequence shown here is derived from an EMBL/GenBank/DDBJ whole genome shotgun (WGS) entry which is preliminary data.</text>
</comment>
<evidence type="ECO:0000256" key="2">
    <source>
        <dbReference type="ARBA" id="ARBA00023125"/>
    </source>
</evidence>
<dbReference type="InterPro" id="IPR009057">
    <property type="entry name" value="Homeodomain-like_sf"/>
</dbReference>
<gene>
    <name evidence="7" type="ORF">ABZ568_33215</name>
</gene>
<dbReference type="PANTHER" id="PTHR30055:SF234">
    <property type="entry name" value="HTH-TYPE TRANSCRIPTIONAL REGULATOR BETI"/>
    <property type="match status" value="1"/>
</dbReference>
<keyword evidence="1" id="KW-0805">Transcription regulation</keyword>
<dbReference type="Pfam" id="PF00440">
    <property type="entry name" value="TetR_N"/>
    <property type="match status" value="1"/>
</dbReference>
<dbReference type="PANTHER" id="PTHR30055">
    <property type="entry name" value="HTH-TYPE TRANSCRIPTIONAL REGULATOR RUTR"/>
    <property type="match status" value="1"/>
</dbReference>
<feature type="region of interest" description="Disordered" evidence="5">
    <location>
        <begin position="194"/>
        <end position="227"/>
    </location>
</feature>
<evidence type="ECO:0000256" key="3">
    <source>
        <dbReference type="ARBA" id="ARBA00023163"/>
    </source>
</evidence>
<name>A0ABV2Y4N6_9ACTN</name>
<dbReference type="InterPro" id="IPR050109">
    <property type="entry name" value="HTH-type_TetR-like_transc_reg"/>
</dbReference>
<evidence type="ECO:0000256" key="5">
    <source>
        <dbReference type="SAM" id="MobiDB-lite"/>
    </source>
</evidence>